<evidence type="ECO:0000256" key="2">
    <source>
        <dbReference type="ARBA" id="ARBA00022638"/>
    </source>
</evidence>
<dbReference type="CDD" id="cd06583">
    <property type="entry name" value="PGRP"/>
    <property type="match status" value="1"/>
</dbReference>
<dbReference type="Gene3D" id="3.40.80.10">
    <property type="entry name" value="Peptidoglycan recognition protein-like"/>
    <property type="match status" value="1"/>
</dbReference>
<proteinExistence type="predicted"/>
<reference evidence="4" key="1">
    <citation type="journal article" date="2021" name="Proc. Natl. Acad. Sci. U.S.A.">
        <title>A Catalog of Tens of Thousands of Viruses from Human Metagenomes Reveals Hidden Associations with Chronic Diseases.</title>
        <authorList>
            <person name="Tisza M.J."/>
            <person name="Buck C.B."/>
        </authorList>
    </citation>
    <scope>NUCLEOTIDE SEQUENCE</scope>
    <source>
        <strain evidence="4">CtY8Y14</strain>
    </source>
</reference>
<evidence type="ECO:0000313" key="4">
    <source>
        <dbReference type="EMBL" id="DAD81589.1"/>
    </source>
</evidence>
<dbReference type="GO" id="GO:0009253">
    <property type="term" value="P:peptidoglycan catabolic process"/>
    <property type="evidence" value="ECO:0007669"/>
    <property type="project" value="InterPro"/>
</dbReference>
<accession>A0A8S5MGX3</accession>
<keyword evidence="2" id="KW-0081">Bacteriolytic enzyme</keyword>
<dbReference type="SUPFAM" id="SSF55846">
    <property type="entry name" value="N-acetylmuramoyl-L-alanine amidase-like"/>
    <property type="match status" value="1"/>
</dbReference>
<dbReference type="GO" id="GO:0001897">
    <property type="term" value="P:symbiont-mediated cytolysis of host cell"/>
    <property type="evidence" value="ECO:0007669"/>
    <property type="project" value="UniProtKB-ARBA"/>
</dbReference>
<dbReference type="GO" id="GO:0008745">
    <property type="term" value="F:N-acetylmuramoyl-L-alanine amidase activity"/>
    <property type="evidence" value="ECO:0007669"/>
    <property type="project" value="InterPro"/>
</dbReference>
<dbReference type="InterPro" id="IPR018247">
    <property type="entry name" value="EF_Hand_1_Ca_BS"/>
</dbReference>
<dbReference type="PROSITE" id="PS00018">
    <property type="entry name" value="EF_HAND_1"/>
    <property type="match status" value="1"/>
</dbReference>
<protein>
    <submittedName>
        <fullName evidence="4">Endodeoxyribonuclease I</fullName>
    </submittedName>
</protein>
<feature type="domain" description="N-acetylmuramoyl-L-alanine amidase" evidence="3">
    <location>
        <begin position="2"/>
        <end position="116"/>
    </location>
</feature>
<organism evidence="4">
    <name type="scientific">virus sp. ctY8Y14</name>
    <dbReference type="NCBI Taxonomy" id="2826806"/>
    <lineage>
        <taxon>Viruses</taxon>
    </lineage>
</organism>
<dbReference type="GO" id="GO:0042742">
    <property type="term" value="P:defense response to bacterium"/>
    <property type="evidence" value="ECO:0007669"/>
    <property type="project" value="UniProtKB-KW"/>
</dbReference>
<dbReference type="Pfam" id="PF01510">
    <property type="entry name" value="Amidase_2"/>
    <property type="match status" value="1"/>
</dbReference>
<dbReference type="EMBL" id="BK014904">
    <property type="protein sequence ID" value="DAD81589.1"/>
    <property type="molecule type" value="Genomic_DNA"/>
</dbReference>
<evidence type="ECO:0000256" key="1">
    <source>
        <dbReference type="ARBA" id="ARBA00022529"/>
    </source>
</evidence>
<dbReference type="InterPro" id="IPR002502">
    <property type="entry name" value="Amidase_domain"/>
</dbReference>
<dbReference type="InterPro" id="IPR036505">
    <property type="entry name" value="Amidase/PGRP_sf"/>
</dbReference>
<name>A0A8S5MGX3_9VIRU</name>
<keyword evidence="1" id="KW-0929">Antimicrobial</keyword>
<evidence type="ECO:0000259" key="3">
    <source>
        <dbReference type="Pfam" id="PF01510"/>
    </source>
</evidence>
<sequence>MRTIKYIVVHATGGSQRTTIKELMMEFARLDWKAPGYHYVVHVDGRITQLLSEEKVSNGVKGYNHMLINVAYIGGLDAKGKYADTRTAEQKEALRKLLGMLHKKYPAAEIRGHRDFSPDLNHNGIIEPWEFIKACPCFDAKKEYKDI</sequence>